<name>A0AAD4CH34_ASPNN</name>
<evidence type="ECO:0000313" key="4">
    <source>
        <dbReference type="EMBL" id="KAF9885557.1"/>
    </source>
</evidence>
<feature type="binding site" evidence="2">
    <location>
        <begin position="9"/>
        <end position="14"/>
    </location>
    <ligand>
        <name>NADP(+)</name>
        <dbReference type="ChEBI" id="CHEBI:58349"/>
    </ligand>
</feature>
<dbReference type="Pfam" id="PF03807">
    <property type="entry name" value="F420_oxidored"/>
    <property type="match status" value="1"/>
</dbReference>
<dbReference type="InterPro" id="IPR036291">
    <property type="entry name" value="NAD(P)-bd_dom_sf"/>
</dbReference>
<evidence type="ECO:0000256" key="2">
    <source>
        <dbReference type="PIRSR" id="PIRSR000193-1"/>
    </source>
</evidence>
<keyword evidence="5" id="KW-1185">Reference proteome</keyword>
<dbReference type="EMBL" id="VCAU01000093">
    <property type="protein sequence ID" value="KAF9885557.1"/>
    <property type="molecule type" value="Genomic_DNA"/>
</dbReference>
<dbReference type="Proteomes" id="UP001194746">
    <property type="component" value="Unassembled WGS sequence"/>
</dbReference>
<keyword evidence="2" id="KW-0521">NADP</keyword>
<dbReference type="PANTHER" id="PTHR11645:SF21">
    <property type="entry name" value="HYPOTHETICAL PYRROLINE-5-CARBOXYLATE REDUCTASE (EUROFUNG)"/>
    <property type="match status" value="1"/>
</dbReference>
<feature type="binding site" evidence="2">
    <location>
        <position position="74"/>
    </location>
    <ligand>
        <name>NADPH</name>
        <dbReference type="ChEBI" id="CHEBI:57783"/>
    </ligand>
</feature>
<accession>A0AAD4CH34</accession>
<protein>
    <submittedName>
        <fullName evidence="4">Delta 1-pyrroline-5-carboxylate reductase</fullName>
    </submittedName>
</protein>
<dbReference type="AlphaFoldDB" id="A0AAD4CH34"/>
<evidence type="ECO:0000256" key="1">
    <source>
        <dbReference type="ARBA" id="ARBA00005525"/>
    </source>
</evidence>
<dbReference type="InterPro" id="IPR000304">
    <property type="entry name" value="Pyrroline-COOH_reductase"/>
</dbReference>
<feature type="domain" description="Pyrroline-5-carboxylate reductase catalytic N-terminal" evidence="3">
    <location>
        <begin position="6"/>
        <end position="117"/>
    </location>
</feature>
<evidence type="ECO:0000259" key="3">
    <source>
        <dbReference type="Pfam" id="PF03807"/>
    </source>
</evidence>
<dbReference type="GO" id="GO:0004735">
    <property type="term" value="F:pyrroline-5-carboxylate reductase activity"/>
    <property type="evidence" value="ECO:0007669"/>
    <property type="project" value="InterPro"/>
</dbReference>
<dbReference type="GO" id="GO:0055129">
    <property type="term" value="P:L-proline biosynthetic process"/>
    <property type="evidence" value="ECO:0007669"/>
    <property type="project" value="TreeGrafter"/>
</dbReference>
<dbReference type="Gene3D" id="3.40.50.720">
    <property type="entry name" value="NAD(P)-binding Rossmann-like Domain"/>
    <property type="match status" value="1"/>
</dbReference>
<comment type="caution">
    <text evidence="4">The sequence shown here is derived from an EMBL/GenBank/DDBJ whole genome shotgun (WGS) entry which is preliminary data.</text>
</comment>
<gene>
    <name evidence="4" type="primary">PRO3_2</name>
    <name evidence="4" type="ORF">FE257_012763</name>
</gene>
<proteinExistence type="inferred from homology"/>
<dbReference type="SUPFAM" id="SSF51735">
    <property type="entry name" value="NAD(P)-binding Rossmann-fold domains"/>
    <property type="match status" value="1"/>
</dbReference>
<dbReference type="PIRSF" id="PIRSF000193">
    <property type="entry name" value="Pyrrol-5-carb_rd"/>
    <property type="match status" value="1"/>
</dbReference>
<sequence length="246" mass="26192">MASKTLAFIGCGNMGSAILSGLLDATRADNSATASSPPKLSHFIINTKTATSADRLRTQFQSDASRVEVLHAQNVRAMQTADVILLACKPFLAAEILREPGVQDALAGKFVISIMAGMTPDEIAECIFPSSSSSEDQQQQQGRPVIVRAMPNVAARLRKSLTIVEESASLSAERAELLTWMFEQIGAVKYLGPELFDAGGMVAGASMAMFTMPLDGLLDGSVVLGIRRSEALEMVTQVLADENINT</sequence>
<evidence type="ECO:0000313" key="5">
    <source>
        <dbReference type="Proteomes" id="UP001194746"/>
    </source>
</evidence>
<comment type="similarity">
    <text evidence="1">Belongs to the pyrroline-5-carboxylate reductase family.</text>
</comment>
<dbReference type="InterPro" id="IPR028939">
    <property type="entry name" value="P5C_Rdtase_cat_N"/>
</dbReference>
<reference evidence="4" key="2">
    <citation type="submission" date="2020-02" db="EMBL/GenBank/DDBJ databases">
        <authorList>
            <person name="Gilchrist C.L.M."/>
            <person name="Chooi Y.-H."/>
        </authorList>
    </citation>
    <scope>NUCLEOTIDE SEQUENCE</scope>
    <source>
        <strain evidence="4">MST-FP2251</strain>
    </source>
</reference>
<feature type="binding site" evidence="2">
    <location>
        <begin position="87"/>
        <end position="90"/>
    </location>
    <ligand>
        <name>NADP(+)</name>
        <dbReference type="ChEBI" id="CHEBI:58349"/>
    </ligand>
</feature>
<reference evidence="4" key="1">
    <citation type="journal article" date="2019" name="Beilstein J. Org. Chem.">
        <title>Nanangenines: drimane sesquiterpenoids as the dominant metabolite cohort of a novel Australian fungus, Aspergillus nanangensis.</title>
        <authorList>
            <person name="Lacey H.J."/>
            <person name="Gilchrist C.L.M."/>
            <person name="Crombie A."/>
            <person name="Kalaitzis J.A."/>
            <person name="Vuong D."/>
            <person name="Rutledge P.J."/>
            <person name="Turner P."/>
            <person name="Pitt J.I."/>
            <person name="Lacey E."/>
            <person name="Chooi Y.H."/>
            <person name="Piggott A.M."/>
        </authorList>
    </citation>
    <scope>NUCLEOTIDE SEQUENCE</scope>
    <source>
        <strain evidence="4">MST-FP2251</strain>
    </source>
</reference>
<dbReference type="PANTHER" id="PTHR11645">
    <property type="entry name" value="PYRROLINE-5-CARBOXYLATE REDUCTASE"/>
    <property type="match status" value="1"/>
</dbReference>
<organism evidence="4 5">
    <name type="scientific">Aspergillus nanangensis</name>
    <dbReference type="NCBI Taxonomy" id="2582783"/>
    <lineage>
        <taxon>Eukaryota</taxon>
        <taxon>Fungi</taxon>
        <taxon>Dikarya</taxon>
        <taxon>Ascomycota</taxon>
        <taxon>Pezizomycotina</taxon>
        <taxon>Eurotiomycetes</taxon>
        <taxon>Eurotiomycetidae</taxon>
        <taxon>Eurotiales</taxon>
        <taxon>Aspergillaceae</taxon>
        <taxon>Aspergillus</taxon>
        <taxon>Aspergillus subgen. Circumdati</taxon>
    </lineage>
</organism>